<dbReference type="PANTHER" id="PTHR43685">
    <property type="entry name" value="GLYCOSYLTRANSFERASE"/>
    <property type="match status" value="1"/>
</dbReference>
<reference evidence="3 4" key="1">
    <citation type="journal article" date="2015" name="Stand. Genomic Sci.">
        <title>Genomic Encyclopedia of Bacterial and Archaeal Type Strains, Phase III: the genomes of soil and plant-associated and newly described type strains.</title>
        <authorList>
            <person name="Whitman W.B."/>
            <person name="Woyke T."/>
            <person name="Klenk H.P."/>
            <person name="Zhou Y."/>
            <person name="Lilburn T.G."/>
            <person name="Beck B.J."/>
            <person name="De Vos P."/>
            <person name="Vandamme P."/>
            <person name="Eisen J.A."/>
            <person name="Garrity G."/>
            <person name="Hugenholtz P."/>
            <person name="Kyrpides N.C."/>
        </authorList>
    </citation>
    <scope>NUCLEOTIDE SEQUENCE [LARGE SCALE GENOMIC DNA]</scope>
    <source>
        <strain evidence="3 4">CGMCC 1.7748</strain>
    </source>
</reference>
<keyword evidence="3" id="KW-0808">Transferase</keyword>
<dbReference type="Pfam" id="PF00535">
    <property type="entry name" value="Glycos_transf_2"/>
    <property type="match status" value="1"/>
</dbReference>
<evidence type="ECO:0000256" key="1">
    <source>
        <dbReference type="SAM" id="Coils"/>
    </source>
</evidence>
<protein>
    <submittedName>
        <fullName evidence="3">Glycosyltransferase involved in cell wall biosynthesis</fullName>
    </submittedName>
</protein>
<comment type="caution">
    <text evidence="3">The sequence shown here is derived from an EMBL/GenBank/DDBJ whole genome shotgun (WGS) entry which is preliminary data.</text>
</comment>
<gene>
    <name evidence="3" type="ORF">IQ35_02329</name>
</gene>
<accession>A0A562KDH3</accession>
<organism evidence="3 4">
    <name type="scientific">Sphingobium wenxiniae (strain DSM 21828 / CGMCC 1.7748 / JZ-1)</name>
    <dbReference type="NCBI Taxonomy" id="595605"/>
    <lineage>
        <taxon>Bacteria</taxon>
        <taxon>Pseudomonadati</taxon>
        <taxon>Pseudomonadota</taxon>
        <taxon>Alphaproteobacteria</taxon>
        <taxon>Sphingomonadales</taxon>
        <taxon>Sphingomonadaceae</taxon>
        <taxon>Sphingobium</taxon>
    </lineage>
</organism>
<evidence type="ECO:0000313" key="4">
    <source>
        <dbReference type="Proteomes" id="UP000316624"/>
    </source>
</evidence>
<dbReference type="AlphaFoldDB" id="A0A562KDH3"/>
<name>A0A562KDH3_SPHWJ</name>
<dbReference type="GO" id="GO:0016740">
    <property type="term" value="F:transferase activity"/>
    <property type="evidence" value="ECO:0007669"/>
    <property type="project" value="UniProtKB-KW"/>
</dbReference>
<dbReference type="InterPro" id="IPR050834">
    <property type="entry name" value="Glycosyltransf_2"/>
</dbReference>
<keyword evidence="4" id="KW-1185">Reference proteome</keyword>
<dbReference type="InterPro" id="IPR029044">
    <property type="entry name" value="Nucleotide-diphossugar_trans"/>
</dbReference>
<sequence>MSISFIITTYNVAAYIGECLDSLASCVRPGDQVILVDDGSTDDIADRIEDFFAAGGFGPDVLWTPIWLGTNTFGGVGIAANIGLDHALRDTIFFVDGDDYLIPEAFKRARRDYEAAPSDICIANYEEFDQRERKIKKPADWKKWSRLEASNLGEARRIAALDMIAVPWRKFYNHAFLKRNDIRYPEGDFFFEDNPFHWRVCLAARTIECSNHIVCHHRVNRPGQTMASTGRELAAFFTHFETIRANIPAGMPDYERQALRWLIGNISWHIARLQPGAFNGYVTAAAKTLQNLDSRIWTDAGLQDLHGTNAWRYAEQIRRGNGWDVIEALRGERTNQNLDEINRRLNVLERRLNDLDRQSKAIRETVQAKKAIDEFQSIKRILYNK</sequence>
<dbReference type="PANTHER" id="PTHR43685:SF2">
    <property type="entry name" value="GLYCOSYLTRANSFERASE 2-LIKE DOMAIN-CONTAINING PROTEIN"/>
    <property type="match status" value="1"/>
</dbReference>
<dbReference type="Proteomes" id="UP000316624">
    <property type="component" value="Unassembled WGS sequence"/>
</dbReference>
<dbReference type="InterPro" id="IPR001173">
    <property type="entry name" value="Glyco_trans_2-like"/>
</dbReference>
<dbReference type="CDD" id="cd00761">
    <property type="entry name" value="Glyco_tranf_GTA_type"/>
    <property type="match status" value="1"/>
</dbReference>
<proteinExistence type="predicted"/>
<dbReference type="EMBL" id="VLKK01000007">
    <property type="protein sequence ID" value="TWH93422.1"/>
    <property type="molecule type" value="Genomic_DNA"/>
</dbReference>
<keyword evidence="1" id="KW-0175">Coiled coil</keyword>
<dbReference type="SUPFAM" id="SSF53448">
    <property type="entry name" value="Nucleotide-diphospho-sugar transferases"/>
    <property type="match status" value="1"/>
</dbReference>
<feature type="domain" description="Glycosyltransferase 2-like" evidence="2">
    <location>
        <begin position="4"/>
        <end position="143"/>
    </location>
</feature>
<evidence type="ECO:0000313" key="3">
    <source>
        <dbReference type="EMBL" id="TWH93422.1"/>
    </source>
</evidence>
<feature type="coiled-coil region" evidence="1">
    <location>
        <begin position="331"/>
        <end position="365"/>
    </location>
</feature>
<evidence type="ECO:0000259" key="2">
    <source>
        <dbReference type="Pfam" id="PF00535"/>
    </source>
</evidence>
<dbReference type="RefSeq" id="WP_021244525.1">
    <property type="nucleotide sequence ID" value="NZ_JACIIY010000006.1"/>
</dbReference>
<dbReference type="Gene3D" id="3.90.550.10">
    <property type="entry name" value="Spore Coat Polysaccharide Biosynthesis Protein SpsA, Chain A"/>
    <property type="match status" value="1"/>
</dbReference>